<dbReference type="Gene3D" id="3.90.220.20">
    <property type="entry name" value="DNA methylase specificity domains"/>
    <property type="match status" value="2"/>
</dbReference>
<dbReference type="SUPFAM" id="SSF116734">
    <property type="entry name" value="DNA methylase specificity domain"/>
    <property type="match status" value="2"/>
</dbReference>
<dbReference type="Pfam" id="PF01420">
    <property type="entry name" value="Methylase_S"/>
    <property type="match status" value="2"/>
</dbReference>
<reference evidence="6" key="1">
    <citation type="submission" date="2016-03" db="EMBL/GenBank/DDBJ databases">
        <authorList>
            <person name="Heylen K."/>
            <person name="De Vos P."/>
            <person name="Vekeman B."/>
        </authorList>
    </citation>
    <scope>NUCLEOTIDE SEQUENCE [LARGE SCALE GENOMIC DNA]</scope>
    <source>
        <strain evidence="6">R-45383</strain>
    </source>
</reference>
<evidence type="ECO:0000259" key="4">
    <source>
        <dbReference type="Pfam" id="PF01420"/>
    </source>
</evidence>
<dbReference type="REBASE" id="164890">
    <property type="entry name" value="S.Mko45383ORF22600P"/>
</dbReference>
<evidence type="ECO:0000256" key="1">
    <source>
        <dbReference type="ARBA" id="ARBA00010923"/>
    </source>
</evidence>
<dbReference type="EMBL" id="LUUK01000081">
    <property type="protein sequence ID" value="OAI22314.1"/>
    <property type="molecule type" value="Genomic_DNA"/>
</dbReference>
<dbReference type="GO" id="GO:0003677">
    <property type="term" value="F:DNA binding"/>
    <property type="evidence" value="ECO:0007669"/>
    <property type="project" value="UniProtKB-KW"/>
</dbReference>
<dbReference type="Gene3D" id="1.10.287.1120">
    <property type="entry name" value="Bipartite methylase S protein"/>
    <property type="match status" value="1"/>
</dbReference>
<dbReference type="OrthoDB" id="9798929at2"/>
<feature type="domain" description="Type I restriction modification DNA specificity" evidence="4">
    <location>
        <begin position="43"/>
        <end position="213"/>
    </location>
</feature>
<name>A0A177NXD3_9GAMM</name>
<evidence type="ECO:0000256" key="2">
    <source>
        <dbReference type="ARBA" id="ARBA00022747"/>
    </source>
</evidence>
<proteinExistence type="inferred from homology"/>
<dbReference type="InterPro" id="IPR000055">
    <property type="entry name" value="Restrct_endonuc_typeI_TRD"/>
</dbReference>
<comment type="similarity">
    <text evidence="1">Belongs to the type-I restriction system S methylase family.</text>
</comment>
<protein>
    <recommendedName>
        <fullName evidence="4">Type I restriction modification DNA specificity domain-containing protein</fullName>
    </recommendedName>
</protein>
<gene>
    <name evidence="5" type="ORF">A1355_22585</name>
</gene>
<dbReference type="InterPro" id="IPR044946">
    <property type="entry name" value="Restrct_endonuc_typeI_TRD_sf"/>
</dbReference>
<keyword evidence="3" id="KW-0238">DNA-binding</keyword>
<organism evidence="5 6">
    <name type="scientific">Methylomonas koyamae</name>
    <dbReference type="NCBI Taxonomy" id="702114"/>
    <lineage>
        <taxon>Bacteria</taxon>
        <taxon>Pseudomonadati</taxon>
        <taxon>Pseudomonadota</taxon>
        <taxon>Gammaproteobacteria</taxon>
        <taxon>Methylococcales</taxon>
        <taxon>Methylococcaceae</taxon>
        <taxon>Methylomonas</taxon>
    </lineage>
</organism>
<keyword evidence="6" id="KW-1185">Reference proteome</keyword>
<dbReference type="Proteomes" id="UP000077628">
    <property type="component" value="Unassembled WGS sequence"/>
</dbReference>
<sequence length="429" mass="46745">MSNQSTRPAEAVNEASAAYRLQAGKAALLRPGYKMTEVGVIPEDWASSPLGKHASFRTGPFGSALHKSDYANDGIPVINPMHIINGKIEPTRTMTITEQAAKNLSEFRLKPGEIVIGRRGDMGRCAVVQENQSGWLCGTGSMIIRPLNTDAEFLQRVLSSPRAISAIEDSSVGTTMVNLNQGTLAGLKIQFPPLPEQKAIAAALSDVDALLDGLERLIAKKRDLKQAAMQQLLTGQTRLPGFSGEWEIKRLGDLAKFYKGKGLPKSALTPFGSEPCIHYGELFTQYGETIRETISRTDKNTGDFRSVANDVLMPTSDVTPRGLAKASCVVIDEVVLGGDILVIRTDPAQVCGTFLSHVIRREEDQVLRLVTGTTVFHLYGTDMKKFVLKLPLLAEQQAIVEVLADMDAELAVLEARRDKTRALKQGMMQ</sequence>
<comment type="caution">
    <text evidence="5">The sequence shown here is derived from an EMBL/GenBank/DDBJ whole genome shotgun (WGS) entry which is preliminary data.</text>
</comment>
<dbReference type="PANTHER" id="PTHR30408">
    <property type="entry name" value="TYPE-1 RESTRICTION ENZYME ECOKI SPECIFICITY PROTEIN"/>
    <property type="match status" value="1"/>
</dbReference>
<evidence type="ECO:0000313" key="6">
    <source>
        <dbReference type="Proteomes" id="UP000077628"/>
    </source>
</evidence>
<accession>A0A177NXD3</accession>
<dbReference type="RefSeq" id="WP_064026578.1">
    <property type="nucleotide sequence ID" value="NZ_LUUK01000081.1"/>
</dbReference>
<evidence type="ECO:0000313" key="5">
    <source>
        <dbReference type="EMBL" id="OAI22314.1"/>
    </source>
</evidence>
<evidence type="ECO:0000256" key="3">
    <source>
        <dbReference type="ARBA" id="ARBA00023125"/>
    </source>
</evidence>
<dbReference type="STRING" id="702114.A1355_22585"/>
<dbReference type="InterPro" id="IPR052021">
    <property type="entry name" value="Type-I_RS_S_subunit"/>
</dbReference>
<dbReference type="PANTHER" id="PTHR30408:SF12">
    <property type="entry name" value="TYPE I RESTRICTION ENZYME MJAVIII SPECIFICITY SUBUNIT"/>
    <property type="match status" value="1"/>
</dbReference>
<dbReference type="GO" id="GO:0009307">
    <property type="term" value="P:DNA restriction-modification system"/>
    <property type="evidence" value="ECO:0007669"/>
    <property type="project" value="UniProtKB-KW"/>
</dbReference>
<dbReference type="AlphaFoldDB" id="A0A177NXD3"/>
<feature type="non-terminal residue" evidence="5">
    <location>
        <position position="429"/>
    </location>
</feature>
<dbReference type="CDD" id="cd16961">
    <property type="entry name" value="RMtype1_S_TRD-CR_like"/>
    <property type="match status" value="1"/>
</dbReference>
<keyword evidence="2" id="KW-0680">Restriction system</keyword>
<feature type="domain" description="Type I restriction modification DNA specificity" evidence="4">
    <location>
        <begin position="245"/>
        <end position="412"/>
    </location>
</feature>